<dbReference type="GO" id="GO:0030288">
    <property type="term" value="C:outer membrane-bounded periplasmic space"/>
    <property type="evidence" value="ECO:0007669"/>
    <property type="project" value="InterPro"/>
</dbReference>
<comment type="similarity">
    <text evidence="2">Belongs to the periplasmic pilus chaperone family.</text>
</comment>
<dbReference type="OrthoDB" id="9131059at2"/>
<dbReference type="Proteomes" id="UP000218796">
    <property type="component" value="Unassembled WGS sequence"/>
</dbReference>
<dbReference type="InterPro" id="IPR013783">
    <property type="entry name" value="Ig-like_fold"/>
</dbReference>
<comment type="caution">
    <text evidence="9">The sequence shown here is derived from an EMBL/GenBank/DDBJ whole genome shotgun (WGS) entry which is preliminary data.</text>
</comment>
<evidence type="ECO:0000259" key="8">
    <source>
        <dbReference type="Pfam" id="PF02753"/>
    </source>
</evidence>
<accession>A0A2A2MBY0</accession>
<dbReference type="SUPFAM" id="SSF49584">
    <property type="entry name" value="Periplasmic chaperone C-domain"/>
    <property type="match status" value="1"/>
</dbReference>
<evidence type="ECO:0000256" key="1">
    <source>
        <dbReference type="ARBA" id="ARBA00004418"/>
    </source>
</evidence>
<evidence type="ECO:0000259" key="7">
    <source>
        <dbReference type="Pfam" id="PF00345"/>
    </source>
</evidence>
<name>A0A2A2MBY0_9GAMM</name>
<dbReference type="InterPro" id="IPR008962">
    <property type="entry name" value="PapD-like_sf"/>
</dbReference>
<evidence type="ECO:0000256" key="4">
    <source>
        <dbReference type="ARBA" id="ARBA00022764"/>
    </source>
</evidence>
<dbReference type="AlphaFoldDB" id="A0A2A2MBY0"/>
<protein>
    <submittedName>
        <fullName evidence="9">Fimbrial chaperone protein</fullName>
    </submittedName>
</protein>
<organism evidence="9 10">
    <name type="scientific">Hafnia paralvei</name>
    <dbReference type="NCBI Taxonomy" id="546367"/>
    <lineage>
        <taxon>Bacteria</taxon>
        <taxon>Pseudomonadati</taxon>
        <taxon>Pseudomonadota</taxon>
        <taxon>Gammaproteobacteria</taxon>
        <taxon>Enterobacterales</taxon>
        <taxon>Hafniaceae</taxon>
        <taxon>Hafnia</taxon>
    </lineage>
</organism>
<keyword evidence="10" id="KW-1185">Reference proteome</keyword>
<proteinExistence type="inferred from homology"/>
<comment type="subcellular location">
    <subcellularLocation>
        <location evidence="1">Periplasm</location>
    </subcellularLocation>
</comment>
<feature type="domain" description="Pili assembly chaperone N-terminal" evidence="7">
    <location>
        <begin position="29"/>
        <end position="145"/>
    </location>
</feature>
<dbReference type="InterPro" id="IPR001829">
    <property type="entry name" value="Pili_assmbl_chaperone_bac"/>
</dbReference>
<keyword evidence="4" id="KW-0574">Periplasm</keyword>
<feature type="chain" id="PRO_5013014013" evidence="6">
    <location>
        <begin position="28"/>
        <end position="233"/>
    </location>
</feature>
<dbReference type="InterPro" id="IPR036316">
    <property type="entry name" value="Pili_assmbl_chap_C_dom_sf"/>
</dbReference>
<feature type="signal peptide" evidence="6">
    <location>
        <begin position="1"/>
        <end position="27"/>
    </location>
</feature>
<keyword evidence="5" id="KW-0143">Chaperone</keyword>
<sequence length="233" mass="25570">MNNRKKVLLRTVLAAVLGTTLVSSAMAAFTLNGTRFIYEEGKKNISFEVSSSSQETYGGQVWIDNVSQNKADVFMVPSPPFFKVGPQGKQIVRLMNVNPALPSDRESLFRLNVQEIPPKPKETDGSVLAIAMNTQVKLIYRPKSLTDGRKEAEKQLTLVSRDGSVWIKNPTPYYFAVTKVKSQGKEVKLSSEAQRALAQLAPYSEASTGHSGLNEVSVEALNDWGGAVSYDVK</sequence>
<evidence type="ECO:0000313" key="9">
    <source>
        <dbReference type="EMBL" id="PAV95994.1"/>
    </source>
</evidence>
<dbReference type="RefSeq" id="WP_095661578.1">
    <property type="nucleotide sequence ID" value="NZ_CAUFSP010000005.1"/>
</dbReference>
<dbReference type="Pfam" id="PF00345">
    <property type="entry name" value="PapD_N"/>
    <property type="match status" value="1"/>
</dbReference>
<dbReference type="InterPro" id="IPR050643">
    <property type="entry name" value="Periplasmic_pilus_chap"/>
</dbReference>
<dbReference type="EMBL" id="NQMS01000005">
    <property type="protein sequence ID" value="PAV95994.1"/>
    <property type="molecule type" value="Genomic_DNA"/>
</dbReference>
<dbReference type="PRINTS" id="PR00969">
    <property type="entry name" value="CHAPERONPILI"/>
</dbReference>
<feature type="domain" description="Pili assembly chaperone C-terminal" evidence="8">
    <location>
        <begin position="167"/>
        <end position="228"/>
    </location>
</feature>
<dbReference type="InterPro" id="IPR016147">
    <property type="entry name" value="Pili_assmbl_chaperone_N"/>
</dbReference>
<evidence type="ECO:0000256" key="5">
    <source>
        <dbReference type="ARBA" id="ARBA00023186"/>
    </source>
</evidence>
<gene>
    <name evidence="9" type="ORF">CJD50_13300</name>
</gene>
<dbReference type="InterPro" id="IPR016148">
    <property type="entry name" value="Pili_assmbl_chaperone_C"/>
</dbReference>
<dbReference type="PANTHER" id="PTHR30251:SF2">
    <property type="entry name" value="FIMBRIAL CHAPERONE YADV-RELATED"/>
    <property type="match status" value="1"/>
</dbReference>
<evidence type="ECO:0000256" key="2">
    <source>
        <dbReference type="ARBA" id="ARBA00007399"/>
    </source>
</evidence>
<dbReference type="GO" id="GO:0071555">
    <property type="term" value="P:cell wall organization"/>
    <property type="evidence" value="ECO:0007669"/>
    <property type="project" value="InterPro"/>
</dbReference>
<dbReference type="Gene3D" id="2.60.40.10">
    <property type="entry name" value="Immunoglobulins"/>
    <property type="match status" value="2"/>
</dbReference>
<dbReference type="NCBIfam" id="NF011758">
    <property type="entry name" value="PRK15211.1"/>
    <property type="match status" value="1"/>
</dbReference>
<dbReference type="SUPFAM" id="SSF49354">
    <property type="entry name" value="PapD-like"/>
    <property type="match status" value="1"/>
</dbReference>
<dbReference type="PANTHER" id="PTHR30251">
    <property type="entry name" value="PILUS ASSEMBLY CHAPERONE"/>
    <property type="match status" value="1"/>
</dbReference>
<keyword evidence="3 6" id="KW-0732">Signal</keyword>
<evidence type="ECO:0000256" key="3">
    <source>
        <dbReference type="ARBA" id="ARBA00022729"/>
    </source>
</evidence>
<evidence type="ECO:0000256" key="6">
    <source>
        <dbReference type="SAM" id="SignalP"/>
    </source>
</evidence>
<evidence type="ECO:0000313" key="10">
    <source>
        <dbReference type="Proteomes" id="UP000218796"/>
    </source>
</evidence>
<reference evidence="9 10" key="1">
    <citation type="submission" date="2017-08" db="EMBL/GenBank/DDBJ databases">
        <title>Draft Genome Sequence of Hafnia alvei CITHA-6 Isolated from Raw Bovine Milk.</title>
        <authorList>
            <person name="Culligan E.P."/>
            <person name="Mcsweeney A."/>
            <person name="O'Doherty C."/>
            <person name="Gleeson E."/>
            <person name="O'Riordan D."/>
            <person name="Sleator R.D."/>
        </authorList>
    </citation>
    <scope>NUCLEOTIDE SEQUENCE [LARGE SCALE GENOMIC DNA]</scope>
    <source>
        <strain evidence="9 10">CITHA-6</strain>
    </source>
</reference>
<dbReference type="Pfam" id="PF02753">
    <property type="entry name" value="PapD_C"/>
    <property type="match status" value="1"/>
</dbReference>